<feature type="compositionally biased region" description="Pro residues" evidence="25">
    <location>
        <begin position="1761"/>
        <end position="1772"/>
    </location>
</feature>
<dbReference type="FunFam" id="3.60.10.10:FF:000039">
    <property type="entry name" value="72 kDa inositol polyphosphate 5-phosphatase"/>
    <property type="match status" value="1"/>
</dbReference>
<feature type="compositionally biased region" description="Low complexity" evidence="25">
    <location>
        <begin position="1824"/>
        <end position="1846"/>
    </location>
</feature>
<dbReference type="Pfam" id="PF22669">
    <property type="entry name" value="Exo_endo_phos2"/>
    <property type="match status" value="1"/>
</dbReference>
<evidence type="ECO:0000256" key="22">
    <source>
        <dbReference type="ARBA" id="ARBA00052324"/>
    </source>
</evidence>
<dbReference type="InterPro" id="IPR036691">
    <property type="entry name" value="Endo/exonu/phosph_ase_sf"/>
</dbReference>
<evidence type="ECO:0000256" key="12">
    <source>
        <dbReference type="ARBA" id="ARBA00022824"/>
    </source>
</evidence>
<dbReference type="CDD" id="cd09095">
    <property type="entry name" value="INPP5c_INPP5E-like"/>
    <property type="match status" value="1"/>
</dbReference>
<dbReference type="GO" id="GO:0015031">
    <property type="term" value="P:protein transport"/>
    <property type="evidence" value="ECO:0007669"/>
    <property type="project" value="UniProtKB-KW"/>
</dbReference>
<feature type="compositionally biased region" description="Polar residues" evidence="25">
    <location>
        <begin position="775"/>
        <end position="788"/>
    </location>
</feature>
<feature type="compositionally biased region" description="Pro residues" evidence="25">
    <location>
        <begin position="1847"/>
        <end position="1856"/>
    </location>
</feature>
<keyword evidence="11" id="KW-0378">Hydrolase</keyword>
<evidence type="ECO:0000256" key="8">
    <source>
        <dbReference type="ARBA" id="ARBA00022448"/>
    </source>
</evidence>
<evidence type="ECO:0000256" key="2">
    <source>
        <dbReference type="ARBA" id="ARBA00004344"/>
    </source>
</evidence>
<feature type="region of interest" description="Disordered" evidence="25">
    <location>
        <begin position="711"/>
        <end position="863"/>
    </location>
</feature>
<feature type="region of interest" description="Disordered" evidence="25">
    <location>
        <begin position="309"/>
        <end position="347"/>
    </location>
</feature>
<dbReference type="GO" id="GO:0004439">
    <property type="term" value="F:phosphatidylinositol-4,5-bisphosphate 5-phosphatase activity"/>
    <property type="evidence" value="ECO:0007669"/>
    <property type="project" value="UniProtKB-EC"/>
</dbReference>
<dbReference type="GO" id="GO:0007029">
    <property type="term" value="P:endoplasmic reticulum organization"/>
    <property type="evidence" value="ECO:0007669"/>
    <property type="project" value="UniProtKB-ARBA"/>
</dbReference>
<dbReference type="Gene3D" id="1.25.40.1030">
    <property type="match status" value="1"/>
</dbReference>
<name>A0AB34I2I6_ESCRO</name>
<accession>A0AB34I2I6</accession>
<feature type="region of interest" description="Disordered" evidence="25">
    <location>
        <begin position="1033"/>
        <end position="1079"/>
    </location>
</feature>
<keyword evidence="14 24" id="KW-0931">ER-Golgi transport</keyword>
<feature type="compositionally biased region" description="Polar residues" evidence="25">
    <location>
        <begin position="272"/>
        <end position="291"/>
    </location>
</feature>
<feature type="region of interest" description="Disordered" evidence="25">
    <location>
        <begin position="1660"/>
        <end position="1689"/>
    </location>
</feature>
<feature type="region of interest" description="Disordered" evidence="25">
    <location>
        <begin position="1816"/>
        <end position="1956"/>
    </location>
</feature>
<organism evidence="27 28">
    <name type="scientific">Eschrichtius robustus</name>
    <name type="common">California gray whale</name>
    <name type="synonym">Eschrichtius gibbosus</name>
    <dbReference type="NCBI Taxonomy" id="9764"/>
    <lineage>
        <taxon>Eukaryota</taxon>
        <taxon>Metazoa</taxon>
        <taxon>Chordata</taxon>
        <taxon>Craniata</taxon>
        <taxon>Vertebrata</taxon>
        <taxon>Euteleostomi</taxon>
        <taxon>Mammalia</taxon>
        <taxon>Eutheria</taxon>
        <taxon>Laurasiatheria</taxon>
        <taxon>Artiodactyla</taxon>
        <taxon>Whippomorpha</taxon>
        <taxon>Cetacea</taxon>
        <taxon>Mysticeti</taxon>
        <taxon>Eschrichtiidae</taxon>
        <taxon>Eschrichtius</taxon>
    </lineage>
</organism>
<feature type="compositionally biased region" description="Basic and acidic residues" evidence="25">
    <location>
        <begin position="1889"/>
        <end position="1924"/>
    </location>
</feature>
<dbReference type="Proteomes" id="UP001159641">
    <property type="component" value="Unassembled WGS sequence"/>
</dbReference>
<feature type="region of interest" description="Disordered" evidence="25">
    <location>
        <begin position="1746"/>
        <end position="1780"/>
    </location>
</feature>
<comment type="subcellular location">
    <subcellularLocation>
        <location evidence="1">Cell projection</location>
        <location evidence="1">Cilium</location>
    </subcellularLocation>
    <subcellularLocation>
        <location evidence="4">Cytoplasm</location>
        <location evidence="4">Cytosol</location>
    </subcellularLocation>
    <subcellularLocation>
        <location evidence="6">Cytoplasm</location>
        <location evidence="6">Perinuclear region</location>
    </subcellularLocation>
    <subcellularLocation>
        <location evidence="3">Endoplasmic reticulum membrane</location>
        <topology evidence="3">Peripheral membrane protein</topology>
    </subcellularLocation>
    <subcellularLocation>
        <location evidence="24">Golgi apparatus membrane</location>
    </subcellularLocation>
    <subcellularLocation>
        <location evidence="2">Golgi apparatus</location>
        <location evidence="2">Golgi stack membrane</location>
        <topology evidence="2">Peripheral membrane protein</topology>
        <orientation evidence="2">Cytoplasmic side</orientation>
    </subcellularLocation>
    <subcellularLocation>
        <location evidence="5">Microsome membrane</location>
    </subcellularLocation>
</comment>
<dbReference type="GO" id="GO:0005634">
    <property type="term" value="C:nucleus"/>
    <property type="evidence" value="ECO:0007669"/>
    <property type="project" value="TreeGrafter"/>
</dbReference>
<dbReference type="GO" id="GO:0048471">
    <property type="term" value="C:perinuclear region of cytoplasm"/>
    <property type="evidence" value="ECO:0007669"/>
    <property type="project" value="UniProtKB-SubCell"/>
</dbReference>
<dbReference type="Pfam" id="PF12931">
    <property type="entry name" value="TPR_Sec16"/>
    <property type="match status" value="1"/>
</dbReference>
<dbReference type="GO" id="GO:0070971">
    <property type="term" value="C:endoplasmic reticulum exit site"/>
    <property type="evidence" value="ECO:0007669"/>
    <property type="project" value="UniProtKB-ARBA"/>
</dbReference>
<evidence type="ECO:0000256" key="19">
    <source>
        <dbReference type="ARBA" id="ARBA00023273"/>
    </source>
</evidence>
<feature type="domain" description="Inositol polyphosphate-related phosphatase" evidence="26">
    <location>
        <begin position="2689"/>
        <end position="2991"/>
    </location>
</feature>
<evidence type="ECO:0000256" key="23">
    <source>
        <dbReference type="ARBA" id="ARBA00061856"/>
    </source>
</evidence>
<evidence type="ECO:0000256" key="14">
    <source>
        <dbReference type="ARBA" id="ARBA00022892"/>
    </source>
</evidence>
<feature type="region of interest" description="Disordered" evidence="25">
    <location>
        <begin position="425"/>
        <end position="570"/>
    </location>
</feature>
<feature type="compositionally biased region" description="Polar residues" evidence="25">
    <location>
        <begin position="221"/>
        <end position="242"/>
    </location>
</feature>
<keyword evidence="28" id="KW-1185">Reference proteome</keyword>
<feature type="compositionally biased region" description="Low complexity" evidence="25">
    <location>
        <begin position="479"/>
        <end position="490"/>
    </location>
</feature>
<dbReference type="GO" id="GO:0046856">
    <property type="term" value="P:phosphatidylinositol dephosphorylation"/>
    <property type="evidence" value="ECO:0007669"/>
    <property type="project" value="InterPro"/>
</dbReference>
<sequence>MQPPPQAVPSGVVRPPPSGSPQSTFWSNSPYRRQANSNAPVAPIACPLQPPRSDASPFPGVLSPSAPPGPEVNRRVEVAPGPEPEVQTPPYPPQYIPGVGPDSCRVGHPQANTPRPDRPLSRPSPHDGTAAPAAPPFLPQPRQQTPGQWGPVQGGPQPSGQHYRPCPEGPVQNTVCHASNAAHFPAPSNPRQGPGHEQHGPLVSLPGPSASDGRNEAVYLQSGNHSANSFDPENAFRQNSRVGNARAGQEFRLSPGVNREQLSDLALINPFAQGNSPESHSHNSLGAGSSWTLPEAGSGALSMFFKGGETENEENLTSEKAVSAGQSDFDGFSPGPGLGQPPAHMGAGGVYQAFLKGSSSEPTQQGGDPQPYFSQSAGIRHDKATTNAAAVDMWADTAHAGTHGAGGPQYENVENLEFIQNQEVLPSEPLSADPSSPSAQLRYGPLPGPAVPRLSAVGHAGGGGPNLEAPDATAHPARSESVSSSYSSQSHRGLPSAARPHDSGGTFIQQEVGKPEGEAPGRFFKQVDSSPVGGETDESTVSQNYRGSLPQPLAPSPPKPTGIFQTSANSSFEPVKSHFTGVKPVEADRANVVGEVRGPSAHQKQRRAAAAAPDASPGNLEQPPDNMETLFLPRVCVPPLTTPTEASSGLLHATGPPLEAVLPAPEKRPLTRAQGAKCESPATTLWAQNELPDFGGNVLLAPAAPALHVPAKPQPSEVIQPPDEGVCGQQSRQPGPGPAVQSGDGIGASENLENPPQMGEEEALPSQAGPGYATLLSSPPTESLQNQPGPRAALPECSNPAGPPAQGQPPNPTHPSASLAPADMGQQLPPRPPRSSSVSVASTSSSQAAARSDQQWLQQPPPPDLASYYYYRSLYDGYQPPYPSPYPLDPGTAPHYYQDVYGLYEPRYRPYDGAAAASAESYRYPELERPSSRASHCSDRPAARQGYPEGYYNSKSGWSSQSDYYANYYSSQYDYGDPGHWDRYQYGSRSRDPRTYDRRCWYDAEYDPHRKESYAYRDRPEKYDDHWRYDPRFTGSFDDEPEPHGDPYGEEADRRSEHSERSVQSLRSSFSSRSRQSQVYRGHNVTAGPYEAPPPPGSFHGDYAYGPYGGDFHGTPGFLEYGYPSEAGWPSVEQAPSRPTSPEKFSVPHICARFGPGGQLIKVIPNLPSEGQPALVEIHSMETLLQHTPEQEEMRAFPGPLGKDDTHKVDVINFAQSKATNCLQDENLIDKESASLLWSFIVLLCRQNGTVVGTDIAELLLRDHRTVWLPGKSPSEANLIDFTHEPAAQVEEESGEAQLSFLTDSQAATTLEKDTERFRELLLYGRKKDALESAMKNGLWGHALLLASKMDSRTHARVMTRFANSLPINDPLQTVYQLMSGRMPAASTCCGDEKWGDWRPHLAMVLSNLNNNVDVEARTMATMGDTLASRGLLDAAHFCYLVAQVGFGVYTKKTTKLVLIGSNHSLPFLKFATNEAIQRTEAYEYAQSLGAQTCSLPSFQVFKFIYCCRLAEMGLATQAFHYCEVIARSVLAQPHRHSPVLLSQLLQRCEVPGAAAWGGSRLRPRGPRFSLRKTETSVSVAGAVGISGSGAEQRQAQPPRVWMPRARRAGAVASQLRLFDPQLKEKPEEEAAAEPAWLVQLRLVEQRVKEGTAAWSLDRAFPPRCPSSPRSEVGPCDGPAPAQPASLGTDNPLLAPPVPGADHVGQDVRLLPSAPLTLPDGQPAFPARVLVFPAPPPAGPVEPGPGCGPPGAALGFQEPSGPDPVAPYPGPGLPSGAPSLQETEHLLPEARSQDAGMMPQEAPGRNALSELGEEDFGGRFANVGSSRTSQGSESSPGWGSAGSGALQPPPPLPLTPAPNVKRPVQAAKETKEPKKSSESWFSRWLPVKKRTEAYLPDDKNKSIVWDEKKNRWVDTNEPEEEKKAPPPPPTSLPKALQATQPGPGGPPRPAVNMYSRKAARARARYVDVLNPGGPQRSEPALAPADFFAPLAPLPIPTQLFGPKPDAEEAPPTEGAGREGQAPTGGPAKPEPTSEPKVLSSAASLPGPERPPSGADGSQGGELSRCSSLSSLSREVSQHFHQAPGAHAPAGGPPGAAVPFYNPAQFAQVSAPAVSPGRVGAEAGLPRRDPDSPARPLPALPLPWVGMPPPRSGPRRLLLTLLWDLLIVPQGAPPAVGDGRAELSAVPVVSGLCCLGKFKDGKDWPEERAPSRLAWRRWVLRPPVAAAGAGAGAALPAGCRGAAAEARGAGEQAAPRGGGAGLSDPGRGCGREETSGRGAGCGAAVLEEPRGSAAVVAVGSAQPAGPSRSPESGAFAARAADPLRVARSLGGVCGPSDGGGLSARPATADHASLTLDVASSPRRELSPGSARLPPGVRAGPWTVPSKLASLGHSEAARQPTAQGHLQPEVRMLKGQLPNTDEDLAARPGSPAADDRRGPKKSPVLPLDTPAQVGNEDPQARGRPFSPKPPPPRPRLERALSLDEKGWRKRRFRTSREDLAARNGASPSGASLQDEAPGTAARSGSPPCLSTSLQEIPTTRRALGSGGPSSRGNCLSGMISTSLDLLHRDGASAGSTPRLASLLPPRPLPAMEWNVASEALRTANKVDRDHADFQARRQVRLFRAPSSLGPGRPPSPLACDDCSLHSARSAFSLLVPIRTKDVRSRSYLEGSLLASGALMGADELARYFPDRNMALFVATWNMQGQKELPPNLDELLLPAEADFAQDLYVVGVQEGCSDRREWETRLQETLGPHYVMLYSAAHGALYMSVLIRRDLIWFCSEVESSTVTTRIVSQIKTKGALGVSFTFFGTSLLFITSHFTSGDGKVGERLVDYSKTVQGLALPKNVPDTSPYRSDAADVTTRFDGVFWFGDFNFRLSGGRAAVEAILKQDPGASVQALLQHDQLTREMKRGSIFKGFQEPDIHFLPSYKFDVGKDSYDTTSKQRTPSYTDRVMYRSRHRDDICPVKYSSCPGIRTSDHRPVYGLFRVRVRPGRDNIPLAAGKFDRELYLIGIKRRISREIQRQQALKSQHSSAICTVS</sequence>
<reference evidence="27 28" key="1">
    <citation type="submission" date="2022-11" db="EMBL/GenBank/DDBJ databases">
        <title>Whole genome sequence of Eschrichtius robustus ER-17-0199.</title>
        <authorList>
            <person name="Bruniche-Olsen A."/>
            <person name="Black A.N."/>
            <person name="Fields C.J."/>
            <person name="Walden K."/>
            <person name="Dewoody J.A."/>
        </authorList>
    </citation>
    <scope>NUCLEOTIDE SEQUENCE [LARGE SCALE GENOMIC DNA]</scope>
    <source>
        <strain evidence="27">ER-17-0199</strain>
        <tissue evidence="27">Blubber</tissue>
    </source>
</reference>
<comment type="catalytic activity">
    <reaction evidence="21">
        <text>a 1,2-diacyl-sn-glycero-3-phospho-(1D-myo-inositol-4,5-bisphosphate) + H2O = a 1,2-diacyl-sn-glycero-3-phospho-(1D-myo-inositol 4-phosphate) + phosphate</text>
        <dbReference type="Rhea" id="RHEA:22764"/>
        <dbReference type="ChEBI" id="CHEBI:15377"/>
        <dbReference type="ChEBI" id="CHEBI:43474"/>
        <dbReference type="ChEBI" id="CHEBI:58178"/>
        <dbReference type="ChEBI" id="CHEBI:58456"/>
        <dbReference type="EC" id="3.1.3.36"/>
    </reaction>
    <physiologicalReaction direction="left-to-right" evidence="21">
        <dbReference type="Rhea" id="RHEA:22765"/>
    </physiologicalReaction>
</comment>
<feature type="compositionally biased region" description="Low complexity" evidence="25">
    <location>
        <begin position="834"/>
        <end position="858"/>
    </location>
</feature>
<evidence type="ECO:0000256" key="13">
    <source>
        <dbReference type="ARBA" id="ARBA00022848"/>
    </source>
</evidence>
<evidence type="ECO:0000256" key="21">
    <source>
        <dbReference type="ARBA" id="ARBA00050516"/>
    </source>
</evidence>
<dbReference type="GO" id="GO:0005829">
    <property type="term" value="C:cytosol"/>
    <property type="evidence" value="ECO:0007669"/>
    <property type="project" value="UniProtKB-SubCell"/>
</dbReference>
<evidence type="ECO:0000256" key="17">
    <source>
        <dbReference type="ARBA" id="ARBA00023098"/>
    </source>
</evidence>
<evidence type="ECO:0000256" key="10">
    <source>
        <dbReference type="ARBA" id="ARBA00022553"/>
    </source>
</evidence>
<feature type="compositionally biased region" description="Low complexity" evidence="25">
    <location>
        <begin position="143"/>
        <end position="161"/>
    </location>
</feature>
<evidence type="ECO:0000256" key="1">
    <source>
        <dbReference type="ARBA" id="ARBA00004138"/>
    </source>
</evidence>
<dbReference type="InterPro" id="IPR024340">
    <property type="entry name" value="Sec16_CCD"/>
</dbReference>
<comment type="catalytic activity">
    <reaction evidence="22">
        <text>a 1,2-diacyl-sn-glycero-3-phospho-(1D-myo-inositol-3,5-bisphosphate) + H2O = a 1,2-diacyl-sn-glycero-3-phospho-(1D-myo-inositol-3-phosphate) + phosphate</text>
        <dbReference type="Rhea" id="RHEA:32955"/>
        <dbReference type="ChEBI" id="CHEBI:15377"/>
        <dbReference type="ChEBI" id="CHEBI:43474"/>
        <dbReference type="ChEBI" id="CHEBI:57923"/>
        <dbReference type="ChEBI" id="CHEBI:58088"/>
    </reaction>
    <physiologicalReaction direction="left-to-right" evidence="22">
        <dbReference type="Rhea" id="RHEA:32956"/>
    </physiologicalReaction>
</comment>
<dbReference type="InterPro" id="IPR024298">
    <property type="entry name" value="Sec16_Sec23-bd"/>
</dbReference>
<evidence type="ECO:0000256" key="6">
    <source>
        <dbReference type="ARBA" id="ARBA00004556"/>
    </source>
</evidence>
<evidence type="ECO:0000256" key="11">
    <source>
        <dbReference type="ARBA" id="ARBA00022801"/>
    </source>
</evidence>
<keyword evidence="13" id="KW-0492">Microsome</keyword>
<feature type="region of interest" description="Disordered" evidence="25">
    <location>
        <begin position="1"/>
        <end position="291"/>
    </location>
</feature>
<feature type="region of interest" description="Disordered" evidence="25">
    <location>
        <begin position="2111"/>
        <end position="2135"/>
    </location>
</feature>
<comment type="caution">
    <text evidence="27">The sequence shown here is derived from an EMBL/GenBank/DDBJ whole genome shotgun (WGS) entry which is preliminary data.</text>
</comment>
<feature type="region of interest" description="Disordered" evidence="25">
    <location>
        <begin position="2418"/>
        <end position="2530"/>
    </location>
</feature>
<dbReference type="GO" id="GO:0004445">
    <property type="term" value="F:inositol-polyphosphate 5-phosphatase activity"/>
    <property type="evidence" value="ECO:0007669"/>
    <property type="project" value="InterPro"/>
</dbReference>
<evidence type="ECO:0000256" key="9">
    <source>
        <dbReference type="ARBA" id="ARBA00022490"/>
    </source>
</evidence>
<comment type="function">
    <text evidence="24">Plays a role in the organization of the endoplasmic reticulum exit sites (ERES), also known as transitional endoplasmic reticulum (tER). Required for secretory cargo traffic from the endoplasmic reticulum to the Golgi apparatus.</text>
</comment>
<keyword evidence="10" id="KW-0597">Phosphoprotein</keyword>
<feature type="compositionally biased region" description="Basic and acidic residues" evidence="25">
    <location>
        <begin position="1042"/>
        <end position="1061"/>
    </location>
</feature>
<feature type="compositionally biased region" description="Pro residues" evidence="25">
    <location>
        <begin position="801"/>
        <end position="813"/>
    </location>
</feature>
<keyword evidence="18 24" id="KW-0472">Membrane</keyword>
<dbReference type="PANTHER" id="PTHR46625">
    <property type="entry name" value="72 KDA INOSITOL POLYPHOSPHATE 5-PHOSPHATASE"/>
    <property type="match status" value="1"/>
</dbReference>
<dbReference type="EMBL" id="JAIQCJ010000212">
    <property type="protein sequence ID" value="KAJ8797550.1"/>
    <property type="molecule type" value="Genomic_DNA"/>
</dbReference>
<dbReference type="SUPFAM" id="SSF56219">
    <property type="entry name" value="DNase I-like"/>
    <property type="match status" value="1"/>
</dbReference>
<feature type="region of interest" description="Disordered" evidence="25">
    <location>
        <begin position="1991"/>
        <end position="2090"/>
    </location>
</feature>
<feature type="compositionally biased region" description="Basic and acidic residues" evidence="25">
    <location>
        <begin position="2472"/>
        <end position="2484"/>
    </location>
</feature>
<keyword evidence="15 24" id="KW-0653">Protein transport</keyword>
<dbReference type="GO" id="GO:0051668">
    <property type="term" value="P:localization within membrane"/>
    <property type="evidence" value="ECO:0007669"/>
    <property type="project" value="UniProtKB-ARBA"/>
</dbReference>
<protein>
    <recommendedName>
        <fullName evidence="24">Protein transport protein sec16</fullName>
    </recommendedName>
</protein>
<feature type="region of interest" description="Disordered" evidence="25">
    <location>
        <begin position="2356"/>
        <end position="2383"/>
    </location>
</feature>
<keyword evidence="17" id="KW-0443">Lipid metabolism</keyword>
<dbReference type="InterPro" id="IPR042478">
    <property type="entry name" value="INPP5E"/>
</dbReference>
<comment type="similarity">
    <text evidence="7 24">Belongs to the SEC16 family.</text>
</comment>
<keyword evidence="8 24" id="KW-0813">Transport</keyword>
<comment type="catalytic activity">
    <reaction evidence="20">
        <text>a 1,2-diacyl-sn-glycero-3-phospho-(1D-myo-inositol-3,4,5-trisphosphate) + H2O = a 1,2-diacyl-sn-glycero-3-phospho-(1D-myo-inositol-3,4-bisphosphate) + phosphate</text>
        <dbReference type="Rhea" id="RHEA:25528"/>
        <dbReference type="ChEBI" id="CHEBI:15377"/>
        <dbReference type="ChEBI" id="CHEBI:43474"/>
        <dbReference type="ChEBI" id="CHEBI:57658"/>
        <dbReference type="ChEBI" id="CHEBI:57836"/>
        <dbReference type="EC" id="3.1.3.86"/>
    </reaction>
    <physiologicalReaction direction="left-to-right" evidence="20">
        <dbReference type="Rhea" id="RHEA:25529"/>
    </physiologicalReaction>
</comment>
<dbReference type="SMART" id="SM00128">
    <property type="entry name" value="IPPc"/>
    <property type="match status" value="1"/>
</dbReference>
<comment type="subunit">
    <text evidence="23">Interacts (when prenylated) with PDE6D; this is important for normal location in cilia.</text>
</comment>
<dbReference type="GO" id="GO:0005789">
    <property type="term" value="C:endoplasmic reticulum membrane"/>
    <property type="evidence" value="ECO:0007669"/>
    <property type="project" value="UniProtKB-SubCell"/>
</dbReference>
<evidence type="ECO:0000256" key="24">
    <source>
        <dbReference type="RuleBase" id="RU364101"/>
    </source>
</evidence>
<keyword evidence="12 24" id="KW-0256">Endoplasmic reticulum</keyword>
<dbReference type="FunFam" id="1.25.40.1030:FF:000002">
    <property type="entry name" value="Protein transport protein sec16"/>
    <property type="match status" value="1"/>
</dbReference>
<dbReference type="GO" id="GO:0034485">
    <property type="term" value="F:phosphatidylinositol-3,4,5-trisphosphate 5-phosphatase activity"/>
    <property type="evidence" value="ECO:0007669"/>
    <property type="project" value="UniProtKB-EC"/>
</dbReference>
<dbReference type="CDD" id="cd09233">
    <property type="entry name" value="ACE1-Sec16-like"/>
    <property type="match status" value="1"/>
</dbReference>
<evidence type="ECO:0000313" key="27">
    <source>
        <dbReference type="EMBL" id="KAJ8797550.1"/>
    </source>
</evidence>
<dbReference type="PANTHER" id="PTHR46625:SF1">
    <property type="entry name" value="PHOSPHATIDYLINOSITOL POLYPHOSPHATE 5-PHOSPHATASE TYPE IV"/>
    <property type="match status" value="1"/>
</dbReference>
<dbReference type="GO" id="GO:0000139">
    <property type="term" value="C:Golgi membrane"/>
    <property type="evidence" value="ECO:0007669"/>
    <property type="project" value="UniProtKB-SubCell"/>
</dbReference>
<feature type="region of interest" description="Disordered" evidence="25">
    <location>
        <begin position="927"/>
        <end position="952"/>
    </location>
</feature>
<feature type="compositionally biased region" description="Basic and acidic residues" evidence="25">
    <location>
        <begin position="927"/>
        <end position="942"/>
    </location>
</feature>
<evidence type="ECO:0000256" key="18">
    <source>
        <dbReference type="ARBA" id="ARBA00023136"/>
    </source>
</evidence>
<evidence type="ECO:0000313" key="28">
    <source>
        <dbReference type="Proteomes" id="UP001159641"/>
    </source>
</evidence>
<feature type="compositionally biased region" description="Low complexity" evidence="25">
    <location>
        <begin position="2062"/>
        <end position="2073"/>
    </location>
</feature>
<dbReference type="GO" id="GO:0016192">
    <property type="term" value="P:vesicle-mediated transport"/>
    <property type="evidence" value="ECO:0007669"/>
    <property type="project" value="UniProtKB-KW"/>
</dbReference>
<feature type="region of interest" description="Disordered" evidence="25">
    <location>
        <begin position="2249"/>
        <end position="2281"/>
    </location>
</feature>
<evidence type="ECO:0000256" key="25">
    <source>
        <dbReference type="SAM" id="MobiDB-lite"/>
    </source>
</evidence>
<keyword evidence="9" id="KW-0963">Cytoplasm</keyword>
<evidence type="ECO:0000256" key="20">
    <source>
        <dbReference type="ARBA" id="ARBA00023377"/>
    </source>
</evidence>
<dbReference type="Gene3D" id="3.60.10.10">
    <property type="entry name" value="Endonuclease/exonuclease/phosphatase"/>
    <property type="match status" value="1"/>
</dbReference>
<dbReference type="GO" id="GO:0032580">
    <property type="term" value="C:Golgi cisterna membrane"/>
    <property type="evidence" value="ECO:0007669"/>
    <property type="project" value="UniProtKB-SubCell"/>
</dbReference>
<feature type="compositionally biased region" description="Polar residues" evidence="25">
    <location>
        <begin position="22"/>
        <end position="39"/>
    </location>
</feature>
<evidence type="ECO:0000256" key="16">
    <source>
        <dbReference type="ARBA" id="ARBA00023034"/>
    </source>
</evidence>
<proteinExistence type="inferred from homology"/>
<feature type="compositionally biased region" description="Pro residues" evidence="25">
    <location>
        <begin position="81"/>
        <end position="95"/>
    </location>
</feature>
<evidence type="ECO:0000256" key="7">
    <source>
        <dbReference type="ARBA" id="ARBA00005927"/>
    </source>
</evidence>
<evidence type="ECO:0000256" key="3">
    <source>
        <dbReference type="ARBA" id="ARBA00004406"/>
    </source>
</evidence>
<comment type="subunit">
    <text evidence="24">SEC16A and SEC16B are each present in multiple copies in a heteromeric complex.</text>
</comment>
<evidence type="ECO:0000259" key="26">
    <source>
        <dbReference type="SMART" id="SM00128"/>
    </source>
</evidence>
<feature type="compositionally biased region" description="Low complexity" evidence="25">
    <location>
        <begin position="1062"/>
        <end position="1078"/>
    </location>
</feature>
<evidence type="ECO:0000256" key="5">
    <source>
        <dbReference type="ARBA" id="ARBA00004524"/>
    </source>
</evidence>
<evidence type="ECO:0000256" key="4">
    <source>
        <dbReference type="ARBA" id="ARBA00004514"/>
    </source>
</evidence>
<feature type="region of interest" description="Disordered" evidence="25">
    <location>
        <begin position="596"/>
        <end position="626"/>
    </location>
</feature>
<dbReference type="GO" id="GO:0005930">
    <property type="term" value="C:axoneme"/>
    <property type="evidence" value="ECO:0007669"/>
    <property type="project" value="TreeGrafter"/>
</dbReference>
<keyword evidence="16 24" id="KW-0333">Golgi apparatus</keyword>
<gene>
    <name evidence="27" type="ORF">J1605_017282</name>
</gene>
<dbReference type="Pfam" id="PF12932">
    <property type="entry name" value="Sec16"/>
    <property type="match status" value="1"/>
</dbReference>
<keyword evidence="19" id="KW-0966">Cell projection</keyword>
<evidence type="ECO:0000256" key="15">
    <source>
        <dbReference type="ARBA" id="ARBA00022927"/>
    </source>
</evidence>
<feature type="compositionally biased region" description="Basic and acidic residues" evidence="25">
    <location>
        <begin position="1868"/>
        <end position="1877"/>
    </location>
</feature>
<dbReference type="InterPro" id="IPR000300">
    <property type="entry name" value="IPPc"/>
</dbReference>